<dbReference type="PROSITE" id="PS51375">
    <property type="entry name" value="PPR"/>
    <property type="match status" value="1"/>
</dbReference>
<dbReference type="InterPro" id="IPR011990">
    <property type="entry name" value="TPR-like_helical_dom_sf"/>
</dbReference>
<dbReference type="Proteomes" id="UP000639772">
    <property type="component" value="Chromosome 12"/>
</dbReference>
<dbReference type="Pfam" id="PF01535">
    <property type="entry name" value="PPR"/>
    <property type="match status" value="4"/>
</dbReference>
<keyword evidence="6" id="KW-1185">Reference proteome</keyword>
<evidence type="ECO:0000256" key="1">
    <source>
        <dbReference type="ARBA" id="ARBA00022737"/>
    </source>
</evidence>
<dbReference type="GO" id="GO:0009451">
    <property type="term" value="P:RNA modification"/>
    <property type="evidence" value="ECO:0007669"/>
    <property type="project" value="InterPro"/>
</dbReference>
<evidence type="ECO:0000256" key="2">
    <source>
        <dbReference type="PROSITE-ProRule" id="PRU00708"/>
    </source>
</evidence>
<organism evidence="5 7">
    <name type="scientific">Vanilla planifolia</name>
    <name type="common">Vanilla</name>
    <dbReference type="NCBI Taxonomy" id="51239"/>
    <lineage>
        <taxon>Eukaryota</taxon>
        <taxon>Viridiplantae</taxon>
        <taxon>Streptophyta</taxon>
        <taxon>Embryophyta</taxon>
        <taxon>Tracheophyta</taxon>
        <taxon>Spermatophyta</taxon>
        <taxon>Magnoliopsida</taxon>
        <taxon>Liliopsida</taxon>
        <taxon>Asparagales</taxon>
        <taxon>Orchidaceae</taxon>
        <taxon>Vanilloideae</taxon>
        <taxon>Vanilleae</taxon>
        <taxon>Vanilla</taxon>
    </lineage>
</organism>
<dbReference type="InterPro" id="IPR046960">
    <property type="entry name" value="PPR_At4g14850-like_plant"/>
</dbReference>
<dbReference type="Proteomes" id="UP000636800">
    <property type="component" value="Chromosome 12"/>
</dbReference>
<evidence type="ECO:0000313" key="4">
    <source>
        <dbReference type="EMBL" id="KAG0460137.1"/>
    </source>
</evidence>
<dbReference type="PANTHER" id="PTHR47926">
    <property type="entry name" value="PENTATRICOPEPTIDE REPEAT-CONTAINING PROTEIN"/>
    <property type="match status" value="1"/>
</dbReference>
<dbReference type="EMBL" id="JADCNL010000012">
    <property type="protein sequence ID" value="KAG0458430.1"/>
    <property type="molecule type" value="Genomic_DNA"/>
</dbReference>
<dbReference type="GO" id="GO:0003723">
    <property type="term" value="F:RNA binding"/>
    <property type="evidence" value="ECO:0007669"/>
    <property type="project" value="InterPro"/>
</dbReference>
<dbReference type="EMBL" id="JADCNM010000012">
    <property type="protein sequence ID" value="KAG0460137.1"/>
    <property type="molecule type" value="Genomic_DNA"/>
</dbReference>
<dbReference type="PANTHER" id="PTHR47926:SF347">
    <property type="entry name" value="PENTATRICOPEPTIDE REPEAT-CONTAINING PROTEIN"/>
    <property type="match status" value="1"/>
</dbReference>
<protein>
    <recommendedName>
        <fullName evidence="8">Pentatricopeptide repeat-containing protein</fullName>
    </recommendedName>
</protein>
<comment type="caution">
    <text evidence="5">The sequence shown here is derived from an EMBL/GenBank/DDBJ whole genome shotgun (WGS) entry which is preliminary data.</text>
</comment>
<accession>A0A835PTP9</accession>
<dbReference type="AlphaFoldDB" id="A0A835PTP9"/>
<evidence type="ECO:0000313" key="7">
    <source>
        <dbReference type="Proteomes" id="UP000639772"/>
    </source>
</evidence>
<dbReference type="NCBIfam" id="TIGR00756">
    <property type="entry name" value="PPR"/>
    <property type="match status" value="1"/>
</dbReference>
<evidence type="ECO:0008006" key="8">
    <source>
        <dbReference type="Google" id="ProtNLM"/>
    </source>
</evidence>
<dbReference type="Gene3D" id="1.25.40.10">
    <property type="entry name" value="Tetratricopeptide repeat domain"/>
    <property type="match status" value="1"/>
</dbReference>
<dbReference type="EMBL" id="JADCNM010000012">
    <property type="protein sequence ID" value="KAG0460161.1"/>
    <property type="molecule type" value="Genomic_DNA"/>
</dbReference>
<evidence type="ECO:0000313" key="6">
    <source>
        <dbReference type="Proteomes" id="UP000636800"/>
    </source>
</evidence>
<sequence>MASQSTSALAMTTLVQLDNVLVTWNSLIDAYMSGKIKMARRLFDAVPECDLFSWSSTINGYSKCGAFDSARELFDMMSETNLLSWNAVIDGYTKKGEVVSVRKLFGPLPDKNVVTWNSMIIGYEKA</sequence>
<name>A0A835PTP9_VANPL</name>
<evidence type="ECO:0000313" key="5">
    <source>
        <dbReference type="EMBL" id="KAG0460161.1"/>
    </source>
</evidence>
<dbReference type="OrthoDB" id="741665at2759"/>
<proteinExistence type="predicted"/>
<feature type="repeat" description="PPR" evidence="2">
    <location>
        <begin position="50"/>
        <end position="84"/>
    </location>
</feature>
<keyword evidence="1" id="KW-0677">Repeat</keyword>
<dbReference type="InterPro" id="IPR002885">
    <property type="entry name" value="PPR_rpt"/>
</dbReference>
<gene>
    <name evidence="4" type="ORF">HPP92_023265</name>
    <name evidence="5" type="ORF">HPP92_023289</name>
    <name evidence="3" type="ORF">HPP92_023587</name>
</gene>
<evidence type="ECO:0000313" key="3">
    <source>
        <dbReference type="EMBL" id="KAG0458430.1"/>
    </source>
</evidence>
<reference evidence="6 7" key="1">
    <citation type="journal article" date="2020" name="Nat. Food">
        <title>A phased Vanilla planifolia genome enables genetic improvement of flavour and production.</title>
        <authorList>
            <person name="Hasing T."/>
            <person name="Tang H."/>
            <person name="Brym M."/>
            <person name="Khazi F."/>
            <person name="Huang T."/>
            <person name="Chambers A.H."/>
        </authorList>
    </citation>
    <scope>NUCLEOTIDE SEQUENCE [LARGE SCALE GENOMIC DNA]</scope>
    <source>
        <tissue evidence="5">Leaf</tissue>
    </source>
</reference>